<organism evidence="3 4">
    <name type="scientific">Coralloluteibacterium thermophilum</name>
    <dbReference type="NCBI Taxonomy" id="2707049"/>
    <lineage>
        <taxon>Bacteria</taxon>
        <taxon>Pseudomonadati</taxon>
        <taxon>Pseudomonadota</taxon>
        <taxon>Gammaproteobacteria</taxon>
        <taxon>Lysobacterales</taxon>
        <taxon>Lysobacteraceae</taxon>
        <taxon>Coralloluteibacterium</taxon>
    </lineage>
</organism>
<protein>
    <submittedName>
        <fullName evidence="3">DUF4190 domain-containing protein</fullName>
    </submittedName>
</protein>
<keyword evidence="1" id="KW-1133">Transmembrane helix</keyword>
<name>A0ABV9NP49_9GAMM</name>
<evidence type="ECO:0000256" key="1">
    <source>
        <dbReference type="SAM" id="Phobius"/>
    </source>
</evidence>
<reference evidence="4" key="1">
    <citation type="journal article" date="2019" name="Int. J. Syst. Evol. Microbiol.">
        <title>The Global Catalogue of Microorganisms (GCM) 10K type strain sequencing project: providing services to taxonomists for standard genome sequencing and annotation.</title>
        <authorList>
            <consortium name="The Broad Institute Genomics Platform"/>
            <consortium name="The Broad Institute Genome Sequencing Center for Infectious Disease"/>
            <person name="Wu L."/>
            <person name="Ma J."/>
        </authorList>
    </citation>
    <scope>NUCLEOTIDE SEQUENCE [LARGE SCALE GENOMIC DNA]</scope>
    <source>
        <strain evidence="4">CGMCC 1.13574</strain>
    </source>
</reference>
<feature type="transmembrane region" description="Helical" evidence="1">
    <location>
        <begin position="65"/>
        <end position="98"/>
    </location>
</feature>
<evidence type="ECO:0000313" key="4">
    <source>
        <dbReference type="Proteomes" id="UP001595892"/>
    </source>
</evidence>
<accession>A0ABV9NP49</accession>
<keyword evidence="4" id="KW-1185">Reference proteome</keyword>
<evidence type="ECO:0000259" key="2">
    <source>
        <dbReference type="Pfam" id="PF13828"/>
    </source>
</evidence>
<sequence length="99" mass="9925">MPPVPATPAPTHSGAVVSLVFGVLSWLLIPFIGALVAVVAGHLARRDIRAAGGRLQGDGLALGGLVLGWVQLVSLFLGALLIGGLLLLGGTALLLGFLL</sequence>
<keyword evidence="1" id="KW-0472">Membrane</keyword>
<dbReference type="EMBL" id="JBHSGG010000033">
    <property type="protein sequence ID" value="MFC4728903.1"/>
    <property type="molecule type" value="Genomic_DNA"/>
</dbReference>
<gene>
    <name evidence="3" type="ORF">ACFO3Q_12075</name>
</gene>
<dbReference type="Proteomes" id="UP001595892">
    <property type="component" value="Unassembled WGS sequence"/>
</dbReference>
<dbReference type="InterPro" id="IPR025241">
    <property type="entry name" value="DUF4190"/>
</dbReference>
<feature type="transmembrane region" description="Helical" evidence="1">
    <location>
        <begin position="20"/>
        <end position="44"/>
    </location>
</feature>
<comment type="caution">
    <text evidence="3">The sequence shown here is derived from an EMBL/GenBank/DDBJ whole genome shotgun (WGS) entry which is preliminary data.</text>
</comment>
<feature type="domain" description="DUF4190" evidence="2">
    <location>
        <begin position="15"/>
        <end position="75"/>
    </location>
</feature>
<evidence type="ECO:0000313" key="3">
    <source>
        <dbReference type="EMBL" id="MFC4728903.1"/>
    </source>
</evidence>
<dbReference type="Pfam" id="PF13828">
    <property type="entry name" value="DUF4190"/>
    <property type="match status" value="1"/>
</dbReference>
<dbReference type="RefSeq" id="WP_377005032.1">
    <property type="nucleotide sequence ID" value="NZ_JBHSGG010000033.1"/>
</dbReference>
<keyword evidence="1" id="KW-0812">Transmembrane</keyword>
<proteinExistence type="predicted"/>